<proteinExistence type="predicted"/>
<reference evidence="2" key="1">
    <citation type="journal article" date="2023" name="G3 (Bethesda)">
        <title>A reference genome for the long-term kleptoplast-retaining sea slug Elysia crispata morphotype clarki.</title>
        <authorList>
            <person name="Eastman K.E."/>
            <person name="Pendleton A.L."/>
            <person name="Shaikh M.A."/>
            <person name="Suttiyut T."/>
            <person name="Ogas R."/>
            <person name="Tomko P."/>
            <person name="Gavelis G."/>
            <person name="Widhalm J.R."/>
            <person name="Wisecaver J.H."/>
        </authorList>
    </citation>
    <scope>NUCLEOTIDE SEQUENCE</scope>
    <source>
        <strain evidence="2">ECLA1</strain>
    </source>
</reference>
<dbReference type="AlphaFoldDB" id="A0AAE1CWX9"/>
<dbReference type="Proteomes" id="UP001283361">
    <property type="component" value="Unassembled WGS sequence"/>
</dbReference>
<keyword evidence="3" id="KW-1185">Reference proteome</keyword>
<accession>A0AAE1CWX9</accession>
<evidence type="ECO:0000313" key="2">
    <source>
        <dbReference type="EMBL" id="KAK3740716.1"/>
    </source>
</evidence>
<comment type="caution">
    <text evidence="2">The sequence shown here is derived from an EMBL/GenBank/DDBJ whole genome shotgun (WGS) entry which is preliminary data.</text>
</comment>
<feature type="compositionally biased region" description="Polar residues" evidence="1">
    <location>
        <begin position="86"/>
        <end position="104"/>
    </location>
</feature>
<protein>
    <submittedName>
        <fullName evidence="2">Uncharacterized protein</fullName>
    </submittedName>
</protein>
<name>A0AAE1CWX9_9GAST</name>
<sequence length="142" mass="15276">MVGHRLRNQLEFWGQGNRVGGGAKMEGTGRLTLGANEETENLEFGKPGEGYRNQNADTNYEEKAGQSCRLSLESRGSGRRAWGKSRSGSSPHPPSKTLSIAGTTGPQFAPLPICQVDVPVVRGHRAQMEAMRQLALTVTIAA</sequence>
<dbReference type="EMBL" id="JAWDGP010006462">
    <property type="protein sequence ID" value="KAK3740716.1"/>
    <property type="molecule type" value="Genomic_DNA"/>
</dbReference>
<organism evidence="2 3">
    <name type="scientific">Elysia crispata</name>
    <name type="common">lettuce slug</name>
    <dbReference type="NCBI Taxonomy" id="231223"/>
    <lineage>
        <taxon>Eukaryota</taxon>
        <taxon>Metazoa</taxon>
        <taxon>Spiralia</taxon>
        <taxon>Lophotrochozoa</taxon>
        <taxon>Mollusca</taxon>
        <taxon>Gastropoda</taxon>
        <taxon>Heterobranchia</taxon>
        <taxon>Euthyneura</taxon>
        <taxon>Panpulmonata</taxon>
        <taxon>Sacoglossa</taxon>
        <taxon>Placobranchoidea</taxon>
        <taxon>Plakobranchidae</taxon>
        <taxon>Elysia</taxon>
    </lineage>
</organism>
<evidence type="ECO:0000256" key="1">
    <source>
        <dbReference type="SAM" id="MobiDB-lite"/>
    </source>
</evidence>
<evidence type="ECO:0000313" key="3">
    <source>
        <dbReference type="Proteomes" id="UP001283361"/>
    </source>
</evidence>
<feature type="region of interest" description="Disordered" evidence="1">
    <location>
        <begin position="23"/>
        <end position="104"/>
    </location>
</feature>
<gene>
    <name evidence="2" type="ORF">RRG08_048960</name>
</gene>